<dbReference type="InterPro" id="IPR000073">
    <property type="entry name" value="AB_hydrolase_1"/>
</dbReference>
<evidence type="ECO:0000313" key="4">
    <source>
        <dbReference type="Proteomes" id="UP000520767"/>
    </source>
</evidence>
<dbReference type="PANTHER" id="PTHR33570">
    <property type="entry name" value="4-CARBOXYMUCONOLACTONE DECARBOXYLASE FAMILY PROTEIN"/>
    <property type="match status" value="1"/>
</dbReference>
<evidence type="ECO:0000313" key="3">
    <source>
        <dbReference type="EMBL" id="MBB4907023.1"/>
    </source>
</evidence>
<dbReference type="GO" id="GO:0042952">
    <property type="term" value="P:beta-ketoadipate pathway"/>
    <property type="evidence" value="ECO:0007669"/>
    <property type="project" value="InterPro"/>
</dbReference>
<evidence type="ECO:0000259" key="2">
    <source>
        <dbReference type="Pfam" id="PF02627"/>
    </source>
</evidence>
<dbReference type="InterPro" id="IPR026968">
    <property type="entry name" value="PcaD/CatD"/>
</dbReference>
<sequence>MTVDVHFEVTGHGPPVVLAGSLGSDLHMWDPQVGALTAAGFQVIRYDHRGHGSSPAPDGPYTLAELAEDLLALLDRLSLQRVSLVGLSLGGMVGMWLAEHAPARLDRLVLCCTSASLGPASMWRERAETARTRGMAVLADAAVDRWVTPGFRKSQPDKANWLRDMVASHPGEGYASCCTAIETMSIADSLPTVTAPTLVIAGADDPATPPDHGRRIADAIPGARLEIVPDAAHLGNVEQPEVFTGLILGHLRPDRRALGTTTRRQVLGDEHVDRAEASTTEFTRPFQEYITEGAWGSVWSRPGLDRRTRSAVTLAALTALRAHEEIPMHVRAARKHGLTEAEIAEILLHTAVYAGAPAANAAFAIAQRTLADEESCP</sequence>
<dbReference type="InterPro" id="IPR052512">
    <property type="entry name" value="4CMD/NDH-1_regulator"/>
</dbReference>
<dbReference type="InterPro" id="IPR003779">
    <property type="entry name" value="CMD-like"/>
</dbReference>
<feature type="domain" description="Carboxymuconolactone decarboxylase-like" evidence="2">
    <location>
        <begin position="286"/>
        <end position="367"/>
    </location>
</feature>
<evidence type="ECO:0000259" key="1">
    <source>
        <dbReference type="Pfam" id="PF00561"/>
    </source>
</evidence>
<dbReference type="Gene3D" id="3.40.50.1820">
    <property type="entry name" value="alpha/beta hydrolase"/>
    <property type="match status" value="1"/>
</dbReference>
<dbReference type="SUPFAM" id="SSF69118">
    <property type="entry name" value="AhpD-like"/>
    <property type="match status" value="1"/>
</dbReference>
<gene>
    <name evidence="3" type="ORF">FHR82_003243</name>
</gene>
<comment type="caution">
    <text evidence="3">The sequence shown here is derived from an EMBL/GenBank/DDBJ whole genome shotgun (WGS) entry which is preliminary data.</text>
</comment>
<dbReference type="NCBIfam" id="TIGR02425">
    <property type="entry name" value="decarb_PcaC"/>
    <property type="match status" value="1"/>
</dbReference>
<dbReference type="NCBIfam" id="TIGR02427">
    <property type="entry name" value="protocat_pcaD"/>
    <property type="match status" value="1"/>
</dbReference>
<dbReference type="EMBL" id="JACHJQ010000003">
    <property type="protein sequence ID" value="MBB4907023.1"/>
    <property type="molecule type" value="Genomic_DNA"/>
</dbReference>
<dbReference type="PANTHER" id="PTHR33570:SF2">
    <property type="entry name" value="CARBOXYMUCONOLACTONE DECARBOXYLASE-LIKE DOMAIN-CONTAINING PROTEIN"/>
    <property type="match status" value="1"/>
</dbReference>
<dbReference type="SUPFAM" id="SSF53474">
    <property type="entry name" value="alpha/beta-Hydrolases"/>
    <property type="match status" value="1"/>
</dbReference>
<dbReference type="GO" id="GO:0051920">
    <property type="term" value="F:peroxiredoxin activity"/>
    <property type="evidence" value="ECO:0007669"/>
    <property type="project" value="InterPro"/>
</dbReference>
<proteinExistence type="predicted"/>
<dbReference type="PRINTS" id="PR00111">
    <property type="entry name" value="ABHYDROLASE"/>
</dbReference>
<reference evidence="3 4" key="1">
    <citation type="submission" date="2020-08" db="EMBL/GenBank/DDBJ databases">
        <title>Genomic Encyclopedia of Type Strains, Phase III (KMG-III): the genomes of soil and plant-associated and newly described type strains.</title>
        <authorList>
            <person name="Whitman W."/>
        </authorList>
    </citation>
    <scope>NUCLEOTIDE SEQUENCE [LARGE SCALE GENOMIC DNA]</scope>
    <source>
        <strain evidence="3 4">CECT 8960</strain>
    </source>
</reference>
<dbReference type="EC" id="3.1.1.24" evidence="3"/>
<dbReference type="AlphaFoldDB" id="A0A7W7Q548"/>
<protein>
    <submittedName>
        <fullName evidence="3">3-oxoadipate enol-lactonase/4-carboxymuconolactone decarboxylase</fullName>
        <ecNumber evidence="3">3.1.1.24</ecNumber>
        <ecNumber evidence="3">4.1.1.44</ecNumber>
    </submittedName>
</protein>
<dbReference type="GO" id="GO:0047570">
    <property type="term" value="F:3-oxoadipate enol-lactonase activity"/>
    <property type="evidence" value="ECO:0007669"/>
    <property type="project" value="UniProtKB-EC"/>
</dbReference>
<dbReference type="Gene3D" id="1.20.1290.10">
    <property type="entry name" value="AhpD-like"/>
    <property type="match status" value="1"/>
</dbReference>
<dbReference type="InterPro" id="IPR029058">
    <property type="entry name" value="AB_hydrolase_fold"/>
</dbReference>
<keyword evidence="3" id="KW-0456">Lyase</keyword>
<keyword evidence="3" id="KW-0378">Hydrolase</keyword>
<feature type="domain" description="AB hydrolase-1" evidence="1">
    <location>
        <begin position="168"/>
        <end position="238"/>
    </location>
</feature>
<name>A0A7W7Q548_9PSEU</name>
<dbReference type="Proteomes" id="UP000520767">
    <property type="component" value="Unassembled WGS sequence"/>
</dbReference>
<dbReference type="Pfam" id="PF00561">
    <property type="entry name" value="Abhydrolase_1"/>
    <property type="match status" value="2"/>
</dbReference>
<dbReference type="InterPro" id="IPR029032">
    <property type="entry name" value="AhpD-like"/>
</dbReference>
<dbReference type="GO" id="GO:0047575">
    <property type="term" value="F:4-carboxymuconolactone decarboxylase activity"/>
    <property type="evidence" value="ECO:0007669"/>
    <property type="project" value="UniProtKB-EC"/>
</dbReference>
<keyword evidence="4" id="KW-1185">Reference proteome</keyword>
<feature type="domain" description="AB hydrolase-1" evidence="1">
    <location>
        <begin position="14"/>
        <end position="130"/>
    </location>
</feature>
<organism evidence="3 4">
    <name type="scientific">Actinophytocola algeriensis</name>
    <dbReference type="NCBI Taxonomy" id="1768010"/>
    <lineage>
        <taxon>Bacteria</taxon>
        <taxon>Bacillati</taxon>
        <taxon>Actinomycetota</taxon>
        <taxon>Actinomycetes</taxon>
        <taxon>Pseudonocardiales</taxon>
        <taxon>Pseudonocardiaceae</taxon>
    </lineage>
</organism>
<accession>A0A7W7Q548</accession>
<dbReference type="InterPro" id="IPR012788">
    <property type="entry name" value="Decarb_PcaC"/>
</dbReference>
<dbReference type="Pfam" id="PF02627">
    <property type="entry name" value="CMD"/>
    <property type="match status" value="1"/>
</dbReference>
<dbReference type="EC" id="4.1.1.44" evidence="3"/>